<keyword evidence="1" id="KW-0472">Membrane</keyword>
<proteinExistence type="predicted"/>
<evidence type="ECO:0000313" key="3">
    <source>
        <dbReference type="EMBL" id="ORM23713.1"/>
    </source>
</evidence>
<gene>
    <name evidence="3" type="ORF">A5N68_18460</name>
    <name evidence="2" type="ORF">GS453_04015</name>
</gene>
<evidence type="ECO:0000256" key="1">
    <source>
        <dbReference type="SAM" id="Phobius"/>
    </source>
</evidence>
<dbReference type="EMBL" id="WUXD01000001">
    <property type="protein sequence ID" value="MBM4626044.1"/>
    <property type="molecule type" value="Genomic_DNA"/>
</dbReference>
<dbReference type="GeneID" id="57577406"/>
<evidence type="ECO:0000313" key="2">
    <source>
        <dbReference type="EMBL" id="MBM4626044.1"/>
    </source>
</evidence>
<dbReference type="Proteomes" id="UP000193518">
    <property type="component" value="Unassembled WGS sequence"/>
</dbReference>
<evidence type="ECO:0000313" key="4">
    <source>
        <dbReference type="Proteomes" id="UP000193518"/>
    </source>
</evidence>
<protein>
    <submittedName>
        <fullName evidence="2">SHOCT domain-containing protein</fullName>
    </submittedName>
</protein>
<keyword evidence="1" id="KW-1133">Transmembrane helix</keyword>
<comment type="caution">
    <text evidence="3">The sequence shown here is derived from an EMBL/GenBank/DDBJ whole genome shotgun (WGS) entry which is preliminary data.</text>
</comment>
<reference evidence="2" key="2">
    <citation type="submission" date="2019-11" db="EMBL/GenBank/DDBJ databases">
        <title>Spread of Macrolides and rifampicin resistant Rhodococcus equi in clinical isolates in the USA.</title>
        <authorList>
            <person name="Alvarez-Narvaez S."/>
            <person name="Huber L."/>
            <person name="Cohen N.D."/>
            <person name="Slovis N."/>
            <person name="Greiter M."/>
            <person name="Giguere S."/>
            <person name="Hart K."/>
        </authorList>
    </citation>
    <scope>NUCLEOTIDE SEQUENCE</scope>
    <source>
        <strain evidence="2">Lh_38</strain>
    </source>
</reference>
<sequence>MMFWSANSMNGWRYALMIIAMIAFWVLIVLAVISHSSTRPDTQPPHPHADTPEQLLAQCLARGEIGDDRYHTPRVAAW</sequence>
<dbReference type="EMBL" id="LWIC01000008">
    <property type="protein sequence ID" value="ORM23713.1"/>
    <property type="molecule type" value="Genomic_DNA"/>
</dbReference>
<reference evidence="3 4" key="1">
    <citation type="journal article" date="2016" name="Genome Biol. Evol.">
        <title>Pangenome and Phylogenomic Analysis of the Pathogenic Actinobacterium Rhodococcus equi.</title>
        <authorList>
            <person name="Anastasi E."/>
            <person name="MacArthur I."/>
            <person name="Scortti M."/>
            <person name="Alvarez S."/>
            <person name="Giguere S."/>
            <person name="Vazquez-Boland J.A."/>
        </authorList>
    </citation>
    <scope>NUCLEOTIDE SEQUENCE [LARGE SCALE GENOMIC DNA]</scope>
    <source>
        <strain evidence="3 4">PAM1271</strain>
    </source>
</reference>
<dbReference type="RefSeq" id="WP_022595121.1">
    <property type="nucleotide sequence ID" value="NZ_AP025268.1"/>
</dbReference>
<accession>A0AAE5IPC3</accession>
<organism evidence="3 4">
    <name type="scientific">Rhodococcus hoagii</name>
    <name type="common">Corynebacterium equii</name>
    <dbReference type="NCBI Taxonomy" id="43767"/>
    <lineage>
        <taxon>Bacteria</taxon>
        <taxon>Bacillati</taxon>
        <taxon>Actinomycetota</taxon>
        <taxon>Actinomycetes</taxon>
        <taxon>Mycobacteriales</taxon>
        <taxon>Nocardiaceae</taxon>
        <taxon>Prescottella</taxon>
    </lineage>
</organism>
<name>A0AAE5IPC3_RHOHA</name>
<dbReference type="Proteomes" id="UP000738270">
    <property type="component" value="Unassembled WGS sequence"/>
</dbReference>
<dbReference type="AlphaFoldDB" id="A0AAE5IPC3"/>
<feature type="transmembrane region" description="Helical" evidence="1">
    <location>
        <begin position="12"/>
        <end position="33"/>
    </location>
</feature>
<keyword evidence="1" id="KW-0812">Transmembrane</keyword>